<keyword evidence="2" id="KW-1185">Reference proteome</keyword>
<evidence type="ECO:0000313" key="3">
    <source>
        <dbReference type="WBParaSite" id="SCUD_0001803101-mRNA-1"/>
    </source>
</evidence>
<organism evidence="3">
    <name type="scientific">Schistosoma curassoni</name>
    <dbReference type="NCBI Taxonomy" id="6186"/>
    <lineage>
        <taxon>Eukaryota</taxon>
        <taxon>Metazoa</taxon>
        <taxon>Spiralia</taxon>
        <taxon>Lophotrochozoa</taxon>
        <taxon>Platyhelminthes</taxon>
        <taxon>Trematoda</taxon>
        <taxon>Digenea</taxon>
        <taxon>Strigeidida</taxon>
        <taxon>Schistosomatoidea</taxon>
        <taxon>Schistosomatidae</taxon>
        <taxon>Schistosoma</taxon>
    </lineage>
</organism>
<protein>
    <submittedName>
        <fullName evidence="1 3">Uncharacterized protein</fullName>
    </submittedName>
</protein>
<dbReference type="EMBL" id="UZAK01040526">
    <property type="protein sequence ID" value="VDP64741.1"/>
    <property type="molecule type" value="Genomic_DNA"/>
</dbReference>
<sequence>MRKIQQKYLNKKGQILTLLPLSRPNYQKVNTFQIYC</sequence>
<dbReference type="AlphaFoldDB" id="A0A183KSJ1"/>
<evidence type="ECO:0000313" key="1">
    <source>
        <dbReference type="EMBL" id="VDP64741.1"/>
    </source>
</evidence>
<dbReference type="Proteomes" id="UP000279833">
    <property type="component" value="Unassembled WGS sequence"/>
</dbReference>
<gene>
    <name evidence="1" type="ORF">SCUD_LOCUS18028</name>
</gene>
<reference evidence="3" key="1">
    <citation type="submission" date="2016-06" db="UniProtKB">
        <authorList>
            <consortium name="WormBaseParasite"/>
        </authorList>
    </citation>
    <scope>IDENTIFICATION</scope>
</reference>
<proteinExistence type="predicted"/>
<reference evidence="1 2" key="2">
    <citation type="submission" date="2018-11" db="EMBL/GenBank/DDBJ databases">
        <authorList>
            <consortium name="Pathogen Informatics"/>
        </authorList>
    </citation>
    <scope>NUCLEOTIDE SEQUENCE [LARGE SCALE GENOMIC DNA]</scope>
    <source>
        <strain evidence="1">Dakar</strain>
        <strain evidence="2">Dakar, Senegal</strain>
    </source>
</reference>
<accession>A0A183KSJ1</accession>
<evidence type="ECO:0000313" key="2">
    <source>
        <dbReference type="Proteomes" id="UP000279833"/>
    </source>
</evidence>
<name>A0A183KSJ1_9TREM</name>
<dbReference type="WBParaSite" id="SCUD_0001803101-mRNA-1">
    <property type="protein sequence ID" value="SCUD_0001803101-mRNA-1"/>
    <property type="gene ID" value="SCUD_0001803101"/>
</dbReference>